<organism evidence="8 9">
    <name type="scientific">Sutcliffiella tianshenii</name>
    <dbReference type="NCBI Taxonomy" id="1463404"/>
    <lineage>
        <taxon>Bacteria</taxon>
        <taxon>Bacillati</taxon>
        <taxon>Bacillota</taxon>
        <taxon>Bacilli</taxon>
        <taxon>Bacillales</taxon>
        <taxon>Bacillaceae</taxon>
        <taxon>Sutcliffiella</taxon>
    </lineage>
</organism>
<evidence type="ECO:0000256" key="4">
    <source>
        <dbReference type="ARBA" id="ARBA00023163"/>
    </source>
</evidence>
<protein>
    <submittedName>
        <fullName evidence="8">RNA polymerase sigma-70 factor (ECF subfamily)</fullName>
    </submittedName>
</protein>
<gene>
    <name evidence="8" type="ORF">JOC95_003785</name>
</gene>
<accession>A0ABS2P4I9</accession>
<feature type="domain" description="RNA polymerase sigma-70 region 2" evidence="6">
    <location>
        <begin position="23"/>
        <end position="88"/>
    </location>
</feature>
<dbReference type="InterPro" id="IPR013324">
    <property type="entry name" value="RNA_pol_sigma_r3/r4-like"/>
</dbReference>
<dbReference type="Pfam" id="PF04542">
    <property type="entry name" value="Sigma70_r2"/>
    <property type="match status" value="1"/>
</dbReference>
<keyword evidence="3" id="KW-0731">Sigma factor</keyword>
<dbReference type="Gene3D" id="1.10.1740.10">
    <property type="match status" value="1"/>
</dbReference>
<evidence type="ECO:0000259" key="7">
    <source>
        <dbReference type="Pfam" id="PF08281"/>
    </source>
</evidence>
<dbReference type="PANTHER" id="PTHR43133:SF51">
    <property type="entry name" value="RNA POLYMERASE SIGMA FACTOR"/>
    <property type="match status" value="1"/>
</dbReference>
<dbReference type="CDD" id="cd06171">
    <property type="entry name" value="Sigma70_r4"/>
    <property type="match status" value="1"/>
</dbReference>
<dbReference type="EMBL" id="JAFBED010000011">
    <property type="protein sequence ID" value="MBM7621877.1"/>
    <property type="molecule type" value="Genomic_DNA"/>
</dbReference>
<proteinExistence type="inferred from homology"/>
<keyword evidence="4" id="KW-0804">Transcription</keyword>
<evidence type="ECO:0000313" key="9">
    <source>
        <dbReference type="Proteomes" id="UP000737402"/>
    </source>
</evidence>
<dbReference type="InterPro" id="IPR013325">
    <property type="entry name" value="RNA_pol_sigma_r2"/>
</dbReference>
<dbReference type="RefSeq" id="WP_204418854.1">
    <property type="nucleotide sequence ID" value="NZ_JAFBED010000011.1"/>
</dbReference>
<reference evidence="8 9" key="1">
    <citation type="submission" date="2021-01" db="EMBL/GenBank/DDBJ databases">
        <title>Genomic Encyclopedia of Type Strains, Phase IV (KMG-IV): sequencing the most valuable type-strain genomes for metagenomic binning, comparative biology and taxonomic classification.</title>
        <authorList>
            <person name="Goeker M."/>
        </authorList>
    </citation>
    <scope>NUCLEOTIDE SEQUENCE [LARGE SCALE GENOMIC DNA]</scope>
    <source>
        <strain evidence="8 9">DSM 25879</strain>
    </source>
</reference>
<feature type="region of interest" description="Disordered" evidence="5">
    <location>
        <begin position="179"/>
        <end position="203"/>
    </location>
</feature>
<dbReference type="InterPro" id="IPR039425">
    <property type="entry name" value="RNA_pol_sigma-70-like"/>
</dbReference>
<evidence type="ECO:0000259" key="6">
    <source>
        <dbReference type="Pfam" id="PF04542"/>
    </source>
</evidence>
<comment type="caution">
    <text evidence="8">The sequence shown here is derived from an EMBL/GenBank/DDBJ whole genome shotgun (WGS) entry which is preliminary data.</text>
</comment>
<dbReference type="PANTHER" id="PTHR43133">
    <property type="entry name" value="RNA POLYMERASE ECF-TYPE SIGMA FACTO"/>
    <property type="match status" value="1"/>
</dbReference>
<evidence type="ECO:0000256" key="2">
    <source>
        <dbReference type="ARBA" id="ARBA00023015"/>
    </source>
</evidence>
<dbReference type="Gene3D" id="1.10.10.10">
    <property type="entry name" value="Winged helix-like DNA-binding domain superfamily/Winged helix DNA-binding domain"/>
    <property type="match status" value="1"/>
</dbReference>
<evidence type="ECO:0000256" key="3">
    <source>
        <dbReference type="ARBA" id="ARBA00023082"/>
    </source>
</evidence>
<dbReference type="InterPro" id="IPR014284">
    <property type="entry name" value="RNA_pol_sigma-70_dom"/>
</dbReference>
<dbReference type="Proteomes" id="UP000737402">
    <property type="component" value="Unassembled WGS sequence"/>
</dbReference>
<evidence type="ECO:0000313" key="8">
    <source>
        <dbReference type="EMBL" id="MBM7621877.1"/>
    </source>
</evidence>
<dbReference type="InterPro" id="IPR013249">
    <property type="entry name" value="RNA_pol_sigma70_r4_t2"/>
</dbReference>
<dbReference type="SUPFAM" id="SSF88659">
    <property type="entry name" value="Sigma3 and sigma4 domains of RNA polymerase sigma factors"/>
    <property type="match status" value="1"/>
</dbReference>
<dbReference type="InterPro" id="IPR036388">
    <property type="entry name" value="WH-like_DNA-bd_sf"/>
</dbReference>
<name>A0ABS2P4I9_9BACI</name>
<sequence length="203" mass="23455">MISDEQLLEQMAEGNQAAFEAFVHRYHAAIHQYVERLLKDSKKAEDIVQETFIRLIKQLQIKSIPTYPKAWLYRVASNLCRDFWRSAQYRTEGTAKDEMPISIDHKASVTEIYERQETRKEVLSSLGTLSQAQQQIVILRFYQDLKLKEIAEILDIPLGTVKSNLFHALKKLKGVLSKEMEKEAESNEGTSASERPRAISTRR</sequence>
<feature type="domain" description="RNA polymerase sigma factor 70 region 4 type 2" evidence="7">
    <location>
        <begin position="121"/>
        <end position="172"/>
    </location>
</feature>
<keyword evidence="9" id="KW-1185">Reference proteome</keyword>
<dbReference type="Pfam" id="PF08281">
    <property type="entry name" value="Sigma70_r4_2"/>
    <property type="match status" value="1"/>
</dbReference>
<evidence type="ECO:0000256" key="1">
    <source>
        <dbReference type="ARBA" id="ARBA00010641"/>
    </source>
</evidence>
<dbReference type="SUPFAM" id="SSF88946">
    <property type="entry name" value="Sigma2 domain of RNA polymerase sigma factors"/>
    <property type="match status" value="1"/>
</dbReference>
<dbReference type="NCBIfam" id="TIGR02937">
    <property type="entry name" value="sigma70-ECF"/>
    <property type="match status" value="1"/>
</dbReference>
<comment type="similarity">
    <text evidence="1">Belongs to the sigma-70 factor family. ECF subfamily.</text>
</comment>
<dbReference type="InterPro" id="IPR007627">
    <property type="entry name" value="RNA_pol_sigma70_r2"/>
</dbReference>
<evidence type="ECO:0000256" key="5">
    <source>
        <dbReference type="SAM" id="MobiDB-lite"/>
    </source>
</evidence>
<keyword evidence="2" id="KW-0805">Transcription regulation</keyword>